<evidence type="ECO:0000313" key="1">
    <source>
        <dbReference type="EMBL" id="EJW97610.1"/>
    </source>
</evidence>
<sequence>MAFRHPFFVGSFEPIFVCAGIGRTTNQNNIKSLIYQGFFVGHFYQNLHKFRQNNVPL</sequence>
<comment type="caution">
    <text evidence="1">The sequence shown here is derived from an EMBL/GenBank/DDBJ whole genome shotgun (WGS) entry which is preliminary data.</text>
</comment>
<dbReference type="EMBL" id="AMCI01004677">
    <property type="protein sequence ID" value="EJW97610.1"/>
    <property type="molecule type" value="Genomic_DNA"/>
</dbReference>
<name>J9CCF9_9ZZZZ</name>
<gene>
    <name evidence="1" type="ORF">EVA_14284</name>
</gene>
<organism evidence="1">
    <name type="scientific">gut metagenome</name>
    <dbReference type="NCBI Taxonomy" id="749906"/>
    <lineage>
        <taxon>unclassified sequences</taxon>
        <taxon>metagenomes</taxon>
        <taxon>organismal metagenomes</taxon>
    </lineage>
</organism>
<dbReference type="AlphaFoldDB" id="J9CCF9"/>
<accession>J9CCF9</accession>
<protein>
    <submittedName>
        <fullName evidence="1">Uncharacterized protein</fullName>
    </submittedName>
</protein>
<reference evidence="1" key="1">
    <citation type="journal article" date="2012" name="PLoS ONE">
        <title>Gene sets for utilization of primary and secondary nutrition supplies in the distal gut of endangered iberian lynx.</title>
        <authorList>
            <person name="Alcaide M."/>
            <person name="Messina E."/>
            <person name="Richter M."/>
            <person name="Bargiela R."/>
            <person name="Peplies J."/>
            <person name="Huws S.A."/>
            <person name="Newbold C.J."/>
            <person name="Golyshin P.N."/>
            <person name="Simon M.A."/>
            <person name="Lopez G."/>
            <person name="Yakimov M.M."/>
            <person name="Ferrer M."/>
        </authorList>
    </citation>
    <scope>NUCLEOTIDE SEQUENCE</scope>
</reference>
<proteinExistence type="predicted"/>